<feature type="domain" description="Outer membrane protein beta-barrel" evidence="1">
    <location>
        <begin position="99"/>
        <end position="492"/>
    </location>
</feature>
<name>A0ABY7TCW8_9SPHI</name>
<sequence>MKYIDPELTRDQLITSLAKSSTLSTRFGFNADLSKTTTFDGTFSLYIPLYIEYNRGYVQQFSSTSTAIDSTINSKGSDRLLHNHNNTVNLRLSHVLNAKKNEEIAFFLDINDYRFENNSLLASAYAVDGGNYKNELFNNIRDYKVRIYSVKSDYSIKVSKQVEMDAGAKVSFIKNEDNFDYTIQDNSLNDDLTKSDFNYKETVSAAYLNFVGSNKSFDYQFGGRLENTNSEGIAPLLNESLSKNYLNFFPAFTIQHNFKSKVKQQLVLSYNRRIIRPGYTDFNPNQNPTNRFTDITGQPDLKPQFLNNFELSYNISKLSITAYDSYKKNLKEVVPQSSDQGLVQKNQITSYSFENDAGININFPLTFFKWWSCSNTLTASNTETKLLDNTSINYFNYNVSSFQSFSIDKRNKFDLRIFYRPKSQINYGDMYEVTSLTAGYRTSILNDKLIITANINDILGRNKLSYYQDFGPTYLSQIALRNDRYFRIGLRYNFLTGNKFSIRNKRTKNDTSEIRVN</sequence>
<protein>
    <submittedName>
        <fullName evidence="2">Outer membrane beta-barrel family protein</fullName>
    </submittedName>
</protein>
<dbReference type="InterPro" id="IPR041700">
    <property type="entry name" value="OMP_b-brl_3"/>
</dbReference>
<dbReference type="Pfam" id="PF14905">
    <property type="entry name" value="OMP_b-brl_3"/>
    <property type="match status" value="1"/>
</dbReference>
<gene>
    <name evidence="2" type="ORF">PQO05_10535</name>
</gene>
<proteinExistence type="predicted"/>
<accession>A0ABY7TCW8</accession>
<reference evidence="2 3" key="1">
    <citation type="submission" date="2023-02" db="EMBL/GenBank/DDBJ databases">
        <title>Genome sequence of Mucilaginibacter jinjuensis strain KACC 16571.</title>
        <authorList>
            <person name="Kim S."/>
            <person name="Heo J."/>
            <person name="Kwon S.-W."/>
        </authorList>
    </citation>
    <scope>NUCLEOTIDE SEQUENCE [LARGE SCALE GENOMIC DNA]</scope>
    <source>
        <strain evidence="2 3">KACC 16571</strain>
    </source>
</reference>
<dbReference type="SUPFAM" id="SSF56935">
    <property type="entry name" value="Porins"/>
    <property type="match status" value="1"/>
</dbReference>
<dbReference type="EMBL" id="CP117167">
    <property type="protein sequence ID" value="WCT14369.1"/>
    <property type="molecule type" value="Genomic_DNA"/>
</dbReference>
<dbReference type="RefSeq" id="WP_273632848.1">
    <property type="nucleotide sequence ID" value="NZ_CP117167.1"/>
</dbReference>
<organism evidence="2 3">
    <name type="scientific">Mucilaginibacter jinjuensis</name>
    <dbReference type="NCBI Taxonomy" id="1176721"/>
    <lineage>
        <taxon>Bacteria</taxon>
        <taxon>Pseudomonadati</taxon>
        <taxon>Bacteroidota</taxon>
        <taxon>Sphingobacteriia</taxon>
        <taxon>Sphingobacteriales</taxon>
        <taxon>Sphingobacteriaceae</taxon>
        <taxon>Mucilaginibacter</taxon>
    </lineage>
</organism>
<evidence type="ECO:0000313" key="2">
    <source>
        <dbReference type="EMBL" id="WCT14369.1"/>
    </source>
</evidence>
<keyword evidence="3" id="KW-1185">Reference proteome</keyword>
<dbReference type="Proteomes" id="UP001216139">
    <property type="component" value="Chromosome"/>
</dbReference>
<evidence type="ECO:0000313" key="3">
    <source>
        <dbReference type="Proteomes" id="UP001216139"/>
    </source>
</evidence>
<evidence type="ECO:0000259" key="1">
    <source>
        <dbReference type="Pfam" id="PF14905"/>
    </source>
</evidence>